<feature type="region of interest" description="Disordered" evidence="1">
    <location>
        <begin position="245"/>
        <end position="268"/>
    </location>
</feature>
<feature type="region of interest" description="Disordered" evidence="1">
    <location>
        <begin position="629"/>
        <end position="678"/>
    </location>
</feature>
<keyword evidence="3" id="KW-1185">Reference proteome</keyword>
<feature type="region of interest" description="Disordered" evidence="1">
    <location>
        <begin position="47"/>
        <end position="228"/>
    </location>
</feature>
<reference evidence="2" key="1">
    <citation type="submission" date="2023-04" db="EMBL/GenBank/DDBJ databases">
        <title>Phytophthora fragariaefolia NBRC 109709.</title>
        <authorList>
            <person name="Ichikawa N."/>
            <person name="Sato H."/>
            <person name="Tonouchi N."/>
        </authorList>
    </citation>
    <scope>NUCLEOTIDE SEQUENCE</scope>
    <source>
        <strain evidence="2">NBRC 109709</strain>
    </source>
</reference>
<evidence type="ECO:0000313" key="2">
    <source>
        <dbReference type="EMBL" id="GMF37241.1"/>
    </source>
</evidence>
<evidence type="ECO:0000256" key="1">
    <source>
        <dbReference type="SAM" id="MobiDB-lite"/>
    </source>
</evidence>
<feature type="compositionally biased region" description="Polar residues" evidence="1">
    <location>
        <begin position="52"/>
        <end position="65"/>
    </location>
</feature>
<proteinExistence type="predicted"/>
<feature type="compositionally biased region" description="Basic and acidic residues" evidence="1">
    <location>
        <begin position="77"/>
        <end position="92"/>
    </location>
</feature>
<protein>
    <submittedName>
        <fullName evidence="2">Unnamed protein product</fullName>
    </submittedName>
</protein>
<name>A0A9W6XE86_9STRA</name>
<organism evidence="2 3">
    <name type="scientific">Phytophthora fragariaefolia</name>
    <dbReference type="NCBI Taxonomy" id="1490495"/>
    <lineage>
        <taxon>Eukaryota</taxon>
        <taxon>Sar</taxon>
        <taxon>Stramenopiles</taxon>
        <taxon>Oomycota</taxon>
        <taxon>Peronosporomycetes</taxon>
        <taxon>Peronosporales</taxon>
        <taxon>Peronosporaceae</taxon>
        <taxon>Phytophthora</taxon>
    </lineage>
</organism>
<feature type="compositionally biased region" description="Polar residues" evidence="1">
    <location>
        <begin position="635"/>
        <end position="651"/>
    </location>
</feature>
<sequence length="1059" mass="119528">MFRPQIYGNKASHFNHAVFYLKLIPKVPRGAQAKPLTKPEVRGGIKAATSAARVNSQAAQGQQRQIPGGSPNGLGKHKGDPLRVMNRRERAQQDNYTVTKNKEAVEDQPSLNNLRRPRRHPATTTGTRMASQASPRPKSKTNSLKVTSDAAHNVRSVRANPKSAARKVHEQASCIGEAHNAAQRVNTSRTRMDGNGANYTSRLQTRDVSRPTSPGASPPYPHGDQDYDERAQSDVNMTQEVRRDIETSTSDGEEQLDHEHSDTDGAGFETRFRQTTIMIAFSTDEPTIPVPNQGYWGLTESSTGIVQVCESNGVALDAQQLAPVDGQLKEMVGRPKSNDRKLWMLLRRGLEYSNANYMSAKDIDKVLQCWGAMEAVVVSHGASRVRHGKWPSIACVNNAVRDPDTGEIKFAFWLCFECADTANRVYQAFWVRADASPQSVEDGRTIRLAPIRNIEWNAHRQVMIRPWAAIELEDLSRRLHVFGIRPELTPKQIEEKLIGLGYEGTTVSLQASRWWGTLTLHDDQTADRLYESYGVQQHKRLFIGNIKLFVNKPEKTEVCGAFGAVYWVTSPDSAANALRNTRAARNMLYQGDNRQVRGRANDRWQNISRNITRQLGERPPRVEHRDVVPTGAVTHATTSASQRMRCNSPTGENVVEEHADTPLSSDDSSNSENEDTRLLLDPTMALSRRHKRGRRRRRWCPHLDRMPHEYNRGGNTVHEGVQQREHYVEQYLGVRGDIQEDRRDYDIRIATTNINKGFWGEMYTKTCPWFIANNLDFLVVADAALGNQEGSKVYSRSHHGGQGPALLKQETVYSPSGRSIRIIIRVGTRSHLQVTGTYCPDTAHRTEEATYRERRWIEGQLDNAKICGYMNVVAGDFNAYPDERIDRQSDWGRGTAAQQSSDDFRDRTGEQSIVSCVQHRFPLMPRFTYQNGSTRTSLADIYISARHSHQIRRSGIWMYSINRSDHIGTPFVSIELDRAQRTRTHLQHAQVIKVLPVKGATTDELYQFASHVEKQIATRAVTLVDPLHEDQVSNTEIDLWLDKAIDNPYISACTKLPRM</sequence>
<evidence type="ECO:0000313" key="3">
    <source>
        <dbReference type="Proteomes" id="UP001165121"/>
    </source>
</evidence>
<accession>A0A9W6XE86</accession>
<dbReference type="Gene3D" id="3.60.10.10">
    <property type="entry name" value="Endonuclease/exonuclease/phosphatase"/>
    <property type="match status" value="1"/>
</dbReference>
<dbReference type="EMBL" id="BSXT01000994">
    <property type="protein sequence ID" value="GMF37241.1"/>
    <property type="molecule type" value="Genomic_DNA"/>
</dbReference>
<dbReference type="InterPro" id="IPR036691">
    <property type="entry name" value="Endo/exonu/phosph_ase_sf"/>
</dbReference>
<gene>
    <name evidence="2" type="ORF">Pfra01_001038600</name>
</gene>
<feature type="compositionally biased region" description="Polar residues" evidence="1">
    <location>
        <begin position="122"/>
        <end position="146"/>
    </location>
</feature>
<dbReference type="SUPFAM" id="SSF56219">
    <property type="entry name" value="DNase I-like"/>
    <property type="match status" value="1"/>
</dbReference>
<dbReference type="Proteomes" id="UP001165121">
    <property type="component" value="Unassembled WGS sequence"/>
</dbReference>
<comment type="caution">
    <text evidence="2">The sequence shown here is derived from an EMBL/GenBank/DDBJ whole genome shotgun (WGS) entry which is preliminary data.</text>
</comment>
<dbReference type="AlphaFoldDB" id="A0A9W6XE86"/>